<dbReference type="EMBL" id="JBFCZG010000005">
    <property type="protein sequence ID" value="KAL3421693.1"/>
    <property type="molecule type" value="Genomic_DNA"/>
</dbReference>
<dbReference type="PANTHER" id="PTHR35896:SF3">
    <property type="entry name" value="MAJOR FACILITATOR SUPERFAMILY TRANSPORTER"/>
    <property type="match status" value="1"/>
</dbReference>
<evidence type="ECO:0000313" key="1">
    <source>
        <dbReference type="EMBL" id="KAL3421693.1"/>
    </source>
</evidence>
<accession>A0ABR4PEF1</accession>
<dbReference type="Proteomes" id="UP001629113">
    <property type="component" value="Unassembled WGS sequence"/>
</dbReference>
<evidence type="ECO:0000313" key="2">
    <source>
        <dbReference type="Proteomes" id="UP001629113"/>
    </source>
</evidence>
<protein>
    <submittedName>
        <fullName evidence="1">Uncharacterized protein</fullName>
    </submittedName>
</protein>
<organism evidence="1 2">
    <name type="scientific">Phlyctema vagabunda</name>
    <dbReference type="NCBI Taxonomy" id="108571"/>
    <lineage>
        <taxon>Eukaryota</taxon>
        <taxon>Fungi</taxon>
        <taxon>Dikarya</taxon>
        <taxon>Ascomycota</taxon>
        <taxon>Pezizomycotina</taxon>
        <taxon>Leotiomycetes</taxon>
        <taxon>Helotiales</taxon>
        <taxon>Dermateaceae</taxon>
        <taxon>Phlyctema</taxon>
    </lineage>
</organism>
<keyword evidence="2" id="KW-1185">Reference proteome</keyword>
<comment type="caution">
    <text evidence="1">The sequence shown here is derived from an EMBL/GenBank/DDBJ whole genome shotgun (WGS) entry which is preliminary data.</text>
</comment>
<proteinExistence type="predicted"/>
<name>A0ABR4PEF1_9HELO</name>
<reference evidence="1 2" key="1">
    <citation type="submission" date="2024-06" db="EMBL/GenBank/DDBJ databases">
        <title>Complete genome of Phlyctema vagabunda strain 19-DSS-EL-015.</title>
        <authorList>
            <person name="Fiorenzani C."/>
        </authorList>
    </citation>
    <scope>NUCLEOTIDE SEQUENCE [LARGE SCALE GENOMIC DNA]</scope>
    <source>
        <strain evidence="1 2">19-DSS-EL-015</strain>
    </source>
</reference>
<dbReference type="InterPro" id="IPR053008">
    <property type="entry name" value="Phomopsin_biosynth_assoc"/>
</dbReference>
<dbReference type="PANTHER" id="PTHR35896">
    <property type="entry name" value="IG-LIKE DOMAIN-CONTAINING PROTEIN"/>
    <property type="match status" value="1"/>
</dbReference>
<gene>
    <name evidence="1" type="ORF">PVAG01_05849</name>
</gene>
<sequence length="103" mass="11659">MANAWLPRQCYDADAAQKWVSLDNDLVQFDGAGVFDWWQDKNHTTPVAQENLSDLDEAHTIQAYHVAHCLYDWEATLKAMKRVKGGESPVVSRILLLATLTML</sequence>